<proteinExistence type="inferred from homology"/>
<protein>
    <submittedName>
        <fullName evidence="9">AEC family transporter</fullName>
    </submittedName>
</protein>
<accession>A0A3G2R8J4</accession>
<organism evidence="9 10">
    <name type="scientific">Biomaibacter acetigenes</name>
    <dbReference type="NCBI Taxonomy" id="2316383"/>
    <lineage>
        <taxon>Bacteria</taxon>
        <taxon>Bacillati</taxon>
        <taxon>Bacillota</taxon>
        <taxon>Clostridia</taxon>
        <taxon>Thermosediminibacterales</taxon>
        <taxon>Tepidanaerobacteraceae</taxon>
        <taxon>Biomaibacter</taxon>
    </lineage>
</organism>
<feature type="transmembrane region" description="Helical" evidence="8">
    <location>
        <begin position="304"/>
        <end position="327"/>
    </location>
</feature>
<dbReference type="InterPro" id="IPR038770">
    <property type="entry name" value="Na+/solute_symporter_sf"/>
</dbReference>
<dbReference type="InterPro" id="IPR004776">
    <property type="entry name" value="Mem_transp_PIN-like"/>
</dbReference>
<comment type="subcellular location">
    <subcellularLocation>
        <location evidence="1">Cell membrane</location>
        <topology evidence="1">Multi-pass membrane protein</topology>
    </subcellularLocation>
</comment>
<evidence type="ECO:0000256" key="1">
    <source>
        <dbReference type="ARBA" id="ARBA00004651"/>
    </source>
</evidence>
<evidence type="ECO:0000256" key="6">
    <source>
        <dbReference type="ARBA" id="ARBA00022989"/>
    </source>
</evidence>
<keyword evidence="7 8" id="KW-0472">Membrane</keyword>
<name>A0A3G2R8J4_9FIRM</name>
<dbReference type="GO" id="GO:0005886">
    <property type="term" value="C:plasma membrane"/>
    <property type="evidence" value="ECO:0007669"/>
    <property type="project" value="UniProtKB-SubCell"/>
</dbReference>
<evidence type="ECO:0000256" key="4">
    <source>
        <dbReference type="ARBA" id="ARBA00022475"/>
    </source>
</evidence>
<feature type="transmembrane region" description="Helical" evidence="8">
    <location>
        <begin position="246"/>
        <end position="269"/>
    </location>
</feature>
<feature type="transmembrane region" description="Helical" evidence="8">
    <location>
        <begin position="216"/>
        <end position="234"/>
    </location>
</feature>
<feature type="transmembrane region" description="Helical" evidence="8">
    <location>
        <begin position="278"/>
        <end position="298"/>
    </location>
</feature>
<comment type="similarity">
    <text evidence="2">Belongs to the auxin efflux carrier (TC 2.A.69) family.</text>
</comment>
<gene>
    <name evidence="9" type="ORF">D2962_11300</name>
</gene>
<evidence type="ECO:0000256" key="8">
    <source>
        <dbReference type="SAM" id="Phobius"/>
    </source>
</evidence>
<evidence type="ECO:0000256" key="7">
    <source>
        <dbReference type="ARBA" id="ARBA00023136"/>
    </source>
</evidence>
<dbReference type="Proteomes" id="UP000280960">
    <property type="component" value="Chromosome"/>
</dbReference>
<dbReference type="Gene3D" id="1.20.1530.20">
    <property type="match status" value="1"/>
</dbReference>
<evidence type="ECO:0000256" key="3">
    <source>
        <dbReference type="ARBA" id="ARBA00022448"/>
    </source>
</evidence>
<evidence type="ECO:0000313" key="10">
    <source>
        <dbReference type="Proteomes" id="UP000280960"/>
    </source>
</evidence>
<evidence type="ECO:0000313" key="9">
    <source>
        <dbReference type="EMBL" id="AYO31107.1"/>
    </source>
</evidence>
<dbReference type="AlphaFoldDB" id="A0A3G2R8J4"/>
<feature type="transmembrane region" description="Helical" evidence="8">
    <location>
        <begin position="12"/>
        <end position="30"/>
    </location>
</feature>
<reference evidence="9 10" key="1">
    <citation type="submission" date="2018-10" db="EMBL/GenBank/DDBJ databases">
        <authorList>
            <person name="Zhang X."/>
        </authorList>
    </citation>
    <scope>NUCLEOTIDE SEQUENCE [LARGE SCALE GENOMIC DNA]</scope>
    <source>
        <strain evidence="9 10">SK-G1</strain>
    </source>
</reference>
<feature type="transmembrane region" description="Helical" evidence="8">
    <location>
        <begin position="114"/>
        <end position="136"/>
    </location>
</feature>
<feature type="transmembrane region" description="Helical" evidence="8">
    <location>
        <begin position="42"/>
        <end position="61"/>
    </location>
</feature>
<keyword evidence="5 8" id="KW-0812">Transmembrane</keyword>
<keyword evidence="4" id="KW-1003">Cell membrane</keyword>
<keyword evidence="10" id="KW-1185">Reference proteome</keyword>
<dbReference type="PANTHER" id="PTHR36838">
    <property type="entry name" value="AUXIN EFFLUX CARRIER FAMILY PROTEIN"/>
    <property type="match status" value="1"/>
</dbReference>
<dbReference type="PANTHER" id="PTHR36838:SF3">
    <property type="entry name" value="TRANSPORTER AUXIN EFFLUX CARRIER EC FAMILY"/>
    <property type="match status" value="1"/>
</dbReference>
<keyword evidence="3" id="KW-0813">Transport</keyword>
<dbReference type="Pfam" id="PF03547">
    <property type="entry name" value="Mem_trans"/>
    <property type="match status" value="2"/>
</dbReference>
<evidence type="ECO:0000256" key="5">
    <source>
        <dbReference type="ARBA" id="ARBA00022692"/>
    </source>
</evidence>
<dbReference type="KEGG" id="bacg:D2962_11300"/>
<sequence length="331" mass="36089">MTMNYNGLLESIATIIILTGIGFLAARFGIIKENDTKAFSNLIFYITSPALILSSITGYFTRETVLSSLAVPQFAVLMTLLSIIAAYAVGKIIKVEDQTQLDIFYMTVSFCNTVYIGLPIVTSIYGESAAGFVFFYDLGSGMVLWTLGMELACKGCPTGECKKSQEAGNFLKGCFFTPGRFLKNLINPPLAALVLAVFMVMLEIPMPDIISRTAKTVGDITIPLSMLFIGLSVGHSCISREIFDTLVIWAAFIRLIISPILVGGIAYFAPISLILKKVITVEAAMPVMMFTAILANKYNKHPEFAAKTVLITTILSMITIPAVVYVLELIY</sequence>
<feature type="transmembrane region" description="Helical" evidence="8">
    <location>
        <begin position="73"/>
        <end position="93"/>
    </location>
</feature>
<feature type="transmembrane region" description="Helical" evidence="8">
    <location>
        <begin position="185"/>
        <end position="204"/>
    </location>
</feature>
<dbReference type="GO" id="GO:0055085">
    <property type="term" value="P:transmembrane transport"/>
    <property type="evidence" value="ECO:0007669"/>
    <property type="project" value="InterPro"/>
</dbReference>
<dbReference type="EMBL" id="CP033169">
    <property type="protein sequence ID" value="AYO31107.1"/>
    <property type="molecule type" value="Genomic_DNA"/>
</dbReference>
<keyword evidence="6 8" id="KW-1133">Transmembrane helix</keyword>
<evidence type="ECO:0000256" key="2">
    <source>
        <dbReference type="ARBA" id="ARBA00010145"/>
    </source>
</evidence>